<dbReference type="PIRSF" id="PIRSF004869">
    <property type="entry name" value="PflX_prd"/>
    <property type="match status" value="1"/>
</dbReference>
<evidence type="ECO:0000256" key="4">
    <source>
        <dbReference type="ARBA" id="ARBA00023014"/>
    </source>
</evidence>
<organism evidence="7 8">
    <name type="scientific">Vecturithrix granuli</name>
    <dbReference type="NCBI Taxonomy" id="1499967"/>
    <lineage>
        <taxon>Bacteria</taxon>
        <taxon>Candidatus Moduliflexota</taxon>
        <taxon>Candidatus Vecturitrichia</taxon>
        <taxon>Candidatus Vecturitrichales</taxon>
        <taxon>Candidatus Vecturitrichaceae</taxon>
        <taxon>Candidatus Vecturithrix</taxon>
    </lineage>
</organism>
<dbReference type="eggNOG" id="COG1313">
    <property type="taxonomic scope" value="Bacteria"/>
</dbReference>
<evidence type="ECO:0000256" key="3">
    <source>
        <dbReference type="ARBA" id="ARBA00023004"/>
    </source>
</evidence>
<feature type="domain" description="Radical SAM core" evidence="6">
    <location>
        <begin position="80"/>
        <end position="211"/>
    </location>
</feature>
<dbReference type="Gene3D" id="3.20.20.70">
    <property type="entry name" value="Aldolase class I"/>
    <property type="match status" value="1"/>
</dbReference>
<keyword evidence="4 5" id="KW-0411">Iron-sulfur</keyword>
<dbReference type="SFLD" id="SFLDG01099">
    <property type="entry name" value="Uncharacterised_Radical_SAM_Su"/>
    <property type="match status" value="1"/>
</dbReference>
<keyword evidence="2 5" id="KW-0479">Metal-binding</keyword>
<feature type="binding site" evidence="5">
    <location>
        <position position="85"/>
    </location>
    <ligand>
        <name>[4Fe-4S] cluster</name>
        <dbReference type="ChEBI" id="CHEBI:49883"/>
        <note>4Fe-4S-S-AdoMet</note>
    </ligand>
</feature>
<proteinExistence type="predicted"/>
<dbReference type="InterPro" id="IPR007197">
    <property type="entry name" value="rSAM"/>
</dbReference>
<keyword evidence="3 5" id="KW-0408">Iron</keyword>
<dbReference type="Proteomes" id="UP000030661">
    <property type="component" value="Unassembled WGS sequence"/>
</dbReference>
<name>A0A081C031_VECG1</name>
<evidence type="ECO:0000313" key="7">
    <source>
        <dbReference type="EMBL" id="GAK57936.1"/>
    </source>
</evidence>
<keyword evidence="1 5" id="KW-0949">S-adenosyl-L-methionine</keyword>
<evidence type="ECO:0000313" key="8">
    <source>
        <dbReference type="Proteomes" id="UP000030661"/>
    </source>
</evidence>
<protein>
    <submittedName>
        <fullName evidence="7">Radical SAM domain protein</fullName>
    </submittedName>
</protein>
<sequence>MSFYRPIYLKTYQCGQLQEKVELAAKVLQNCTLCPRKCHINRLAGQTGICKTAQRAWVSSYGPHFGEEAPLVGRNGSGTIFFTHCNLLCNFCQNFDISHQGIGTEVTAAQLAEIMLNLQQRGCHNINFVTPSHVVPQILAALQIAIEHGLSVPLIYNTGAYDQVETLKMLDGVVDIYMPDFKFWNPEVAKRTCNAPDYSEAARRAIQEMHRQVGDLVIDASGIAQRGLLVRHLVMPGGLAGTSDIMRWIARNISTNTYVNIMFQYRPCGHAFEMPELAKRPSAKDFSMAVQAAKQAGITRLDKPFF</sequence>
<dbReference type="AlphaFoldDB" id="A0A081C031"/>
<evidence type="ECO:0000256" key="5">
    <source>
        <dbReference type="PIRSR" id="PIRSR004869-50"/>
    </source>
</evidence>
<dbReference type="STRING" id="1499967.U27_04908"/>
<dbReference type="HOGENOM" id="CLU_062674_0_1_0"/>
<feature type="binding site" evidence="5">
    <location>
        <position position="89"/>
    </location>
    <ligand>
        <name>[4Fe-4S] cluster</name>
        <dbReference type="ChEBI" id="CHEBI:49883"/>
        <note>4Fe-4S-S-AdoMet</note>
    </ligand>
</feature>
<reference evidence="7 8" key="1">
    <citation type="journal article" date="2015" name="PeerJ">
        <title>First genomic representation of candidate bacterial phylum KSB3 points to enhanced environmental sensing as a trigger of wastewater bulking.</title>
        <authorList>
            <person name="Sekiguchi Y."/>
            <person name="Ohashi A."/>
            <person name="Parks D.H."/>
            <person name="Yamauchi T."/>
            <person name="Tyson G.W."/>
            <person name="Hugenholtz P."/>
        </authorList>
    </citation>
    <scope>NUCLEOTIDE SEQUENCE [LARGE SCALE GENOMIC DNA]</scope>
</reference>
<dbReference type="GO" id="GO:0051536">
    <property type="term" value="F:iron-sulfur cluster binding"/>
    <property type="evidence" value="ECO:0007669"/>
    <property type="project" value="UniProtKB-KW"/>
</dbReference>
<dbReference type="GO" id="GO:0003824">
    <property type="term" value="F:catalytic activity"/>
    <property type="evidence" value="ECO:0007669"/>
    <property type="project" value="InterPro"/>
</dbReference>
<dbReference type="GO" id="GO:0046872">
    <property type="term" value="F:metal ion binding"/>
    <property type="evidence" value="ECO:0007669"/>
    <property type="project" value="UniProtKB-KW"/>
</dbReference>
<evidence type="ECO:0000256" key="2">
    <source>
        <dbReference type="ARBA" id="ARBA00022723"/>
    </source>
</evidence>
<dbReference type="SFLD" id="SFLDS00029">
    <property type="entry name" value="Radical_SAM"/>
    <property type="match status" value="1"/>
</dbReference>
<dbReference type="InterPro" id="IPR040085">
    <property type="entry name" value="MJ0674-like"/>
</dbReference>
<accession>A0A081C031</accession>
<gene>
    <name evidence="7" type="ORF">U27_04908</name>
</gene>
<comment type="cofactor">
    <cofactor evidence="5">
        <name>[4Fe-4S] cluster</name>
        <dbReference type="ChEBI" id="CHEBI:49883"/>
    </cofactor>
    <text evidence="5">Binds 1 [4Fe-4S] cluster. The cluster is coordinated with 3 cysteines and an exchangeable S-adenosyl-L-methionine.</text>
</comment>
<dbReference type="InterPro" id="IPR013785">
    <property type="entry name" value="Aldolase_TIM"/>
</dbReference>
<dbReference type="SUPFAM" id="SSF102114">
    <property type="entry name" value="Radical SAM enzymes"/>
    <property type="match status" value="1"/>
</dbReference>
<dbReference type="PANTHER" id="PTHR43075">
    <property type="entry name" value="FORMATE LYASE ACTIVATING ENZYME, PUTATIVE (AFU_ORTHOLOGUE AFUA_2G15630)-RELATED"/>
    <property type="match status" value="1"/>
</dbReference>
<evidence type="ECO:0000256" key="1">
    <source>
        <dbReference type="ARBA" id="ARBA00022691"/>
    </source>
</evidence>
<dbReference type="PANTHER" id="PTHR43075:SF1">
    <property type="entry name" value="FORMATE LYASE ACTIVATING ENZYME, PUTATIVE (AFU_ORTHOLOGUE AFUA_2G15630)-RELATED"/>
    <property type="match status" value="1"/>
</dbReference>
<keyword evidence="8" id="KW-1185">Reference proteome</keyword>
<dbReference type="Pfam" id="PF04055">
    <property type="entry name" value="Radical_SAM"/>
    <property type="match status" value="1"/>
</dbReference>
<dbReference type="InterPro" id="IPR058240">
    <property type="entry name" value="rSAM_sf"/>
</dbReference>
<feature type="binding site" evidence="5">
    <location>
        <position position="92"/>
    </location>
    <ligand>
        <name>[4Fe-4S] cluster</name>
        <dbReference type="ChEBI" id="CHEBI:49883"/>
        <note>4Fe-4S-S-AdoMet</note>
    </ligand>
</feature>
<evidence type="ECO:0000259" key="6">
    <source>
        <dbReference type="Pfam" id="PF04055"/>
    </source>
</evidence>
<dbReference type="InterPro" id="IPR016431">
    <property type="entry name" value="Pyrv-formate_lyase-activ_prd"/>
</dbReference>
<dbReference type="EMBL" id="DF820466">
    <property type="protein sequence ID" value="GAK57936.1"/>
    <property type="molecule type" value="Genomic_DNA"/>
</dbReference>